<proteinExistence type="predicted"/>
<dbReference type="EMBL" id="LXEY01000006">
    <property type="protein sequence ID" value="OAV62927.1"/>
    <property type="molecule type" value="Genomic_DNA"/>
</dbReference>
<sequence>MQPPLNASMNVKPVFTFWSDVLFGFCSIAADDDCQHPDLVESRRLQATFEAAQVYARTCRRVEGCHTGVTGIGAVAGHQAAGGSQGIALALSGLFVVLRVATLMFMFGALNIVRYLREAHRTDTSMS</sequence>
<dbReference type="RefSeq" id="WP_043055963.1">
    <property type="nucleotide sequence ID" value="NZ_LXEY01000006.1"/>
</dbReference>
<dbReference type="AlphaFoldDB" id="A0A1B7M2U1"/>
<name>A0A1B7M2U1_9MICC</name>
<keyword evidence="1" id="KW-0812">Transmembrane</keyword>
<evidence type="ECO:0000313" key="2">
    <source>
        <dbReference type="EMBL" id="OAV62927.1"/>
    </source>
</evidence>
<reference evidence="2 3" key="1">
    <citation type="submission" date="2016-04" db="EMBL/GenBank/DDBJ databases">
        <title>First whole genome shotgun sequence of the bacterium Enteractinococcus sp. strain UASWS1574.</title>
        <authorList>
            <person name="Crovadore J."/>
            <person name="Chablais R."/>
            <person name="Lefort F."/>
        </authorList>
    </citation>
    <scope>NUCLEOTIDE SEQUENCE [LARGE SCALE GENOMIC DNA]</scope>
    <source>
        <strain evidence="2 3">UASWS1574</strain>
    </source>
</reference>
<gene>
    <name evidence="2" type="ORF">A6F49_03765</name>
</gene>
<dbReference type="STRING" id="1837282.A6F49_03765"/>
<organism evidence="2 3">
    <name type="scientific">Enteractinococcus helveticum</name>
    <dbReference type="NCBI Taxonomy" id="1837282"/>
    <lineage>
        <taxon>Bacteria</taxon>
        <taxon>Bacillati</taxon>
        <taxon>Actinomycetota</taxon>
        <taxon>Actinomycetes</taxon>
        <taxon>Micrococcales</taxon>
        <taxon>Micrococcaceae</taxon>
    </lineage>
</organism>
<dbReference type="Proteomes" id="UP000078292">
    <property type="component" value="Unassembled WGS sequence"/>
</dbReference>
<keyword evidence="1" id="KW-1133">Transmembrane helix</keyword>
<feature type="transmembrane region" description="Helical" evidence="1">
    <location>
        <begin position="87"/>
        <end position="113"/>
    </location>
</feature>
<evidence type="ECO:0000313" key="3">
    <source>
        <dbReference type="Proteomes" id="UP000078292"/>
    </source>
</evidence>
<comment type="caution">
    <text evidence="2">The sequence shown here is derived from an EMBL/GenBank/DDBJ whole genome shotgun (WGS) entry which is preliminary data.</text>
</comment>
<evidence type="ECO:0000256" key="1">
    <source>
        <dbReference type="SAM" id="Phobius"/>
    </source>
</evidence>
<keyword evidence="3" id="KW-1185">Reference proteome</keyword>
<keyword evidence="1" id="KW-0472">Membrane</keyword>
<protein>
    <submittedName>
        <fullName evidence="2">Uncharacterized protein</fullName>
    </submittedName>
</protein>
<accession>A0A1B7M2U1</accession>